<dbReference type="CDD" id="cd02440">
    <property type="entry name" value="AdoMet_MTases"/>
    <property type="match status" value="1"/>
</dbReference>
<dbReference type="PROSITE" id="PS51687">
    <property type="entry name" value="SAM_MT_RNA_M5U"/>
    <property type="match status" value="1"/>
</dbReference>
<protein>
    <submittedName>
        <fullName evidence="7">RNA methyltransferase, TrmA family protein</fullName>
    </submittedName>
</protein>
<dbReference type="Pfam" id="PF05958">
    <property type="entry name" value="tRNA_U5-meth_tr"/>
    <property type="match status" value="1"/>
</dbReference>
<dbReference type="InterPro" id="IPR030391">
    <property type="entry name" value="MeTrfase_TrmA_CS"/>
</dbReference>
<keyword evidence="3 4" id="KW-0949">S-adenosyl-L-methionine</keyword>
<reference evidence="7" key="2">
    <citation type="submission" date="2021-04" db="EMBL/GenBank/DDBJ databases">
        <authorList>
            <person name="Podell S."/>
        </authorList>
    </citation>
    <scope>NUCLEOTIDE SEQUENCE</scope>
    <source>
        <strain evidence="7">Hildebrandi</strain>
    </source>
</reference>
<evidence type="ECO:0000256" key="6">
    <source>
        <dbReference type="SAM" id="MobiDB-lite"/>
    </source>
</evidence>
<dbReference type="GO" id="GO:0030697">
    <property type="term" value="F:tRNA (uracil(54)-C5)-methyltransferase activity, S-adenosyl methionine-dependent"/>
    <property type="evidence" value="ECO:0007669"/>
    <property type="project" value="InterPro"/>
</dbReference>
<feature type="binding site" evidence="4">
    <location>
        <position position="450"/>
    </location>
    <ligand>
        <name>S-adenosyl-L-methionine</name>
        <dbReference type="ChEBI" id="CHEBI:59789"/>
    </ligand>
</feature>
<feature type="binding site" evidence="4">
    <location>
        <position position="511"/>
    </location>
    <ligand>
        <name>S-adenosyl-L-methionine</name>
        <dbReference type="ChEBI" id="CHEBI:59789"/>
    </ligand>
</feature>
<feature type="compositionally biased region" description="Low complexity" evidence="6">
    <location>
        <begin position="109"/>
        <end position="121"/>
    </location>
</feature>
<dbReference type="InterPro" id="IPR030390">
    <property type="entry name" value="MeTrfase_TrmA_AS"/>
</dbReference>
<feature type="binding site" evidence="4">
    <location>
        <position position="429"/>
    </location>
    <ligand>
        <name>S-adenosyl-L-methionine</name>
        <dbReference type="ChEBI" id="CHEBI:59789"/>
    </ligand>
</feature>
<dbReference type="InterPro" id="IPR025795">
    <property type="entry name" value="tRNA_(uracil-5-)_MeTrfase"/>
</dbReference>
<sequence length="590" mass="65467">MATRSQRYILVVAITAIMASKQAILAFCFQQGRIFQRHAHSHSRRSFWVSSSVLSVAVTSSSSSSSLSVEPIKTPAKFVPKPFDYHQLIDIQIDSLTNQGWGIGRVALTTPDTPTTTTTDGTAKEVDNNDSNNTEHNNNSNMEDKRLWIIMVPHVIVGETVRVRIFRNMKSYSEADLVEVLQASPDRVEPKCSLAGICGGCQYQHMSITAQRDWKQKHVQEVLLQQKIDGYETSDKVQVLPTAGTDQIFEYRSKLTPHYQAPMEETMEDESGETSTAYHLEAVGFQQSSNRRLVDVPECPIATPPINKVYQQTRQQLHQRSQQGLLNASPTGKKKRKRGGRSRSGGALGATLLFRQADDDVETGEAVVVTDHNQYMTTTVKDIQFRYQAGNFFQNNNYVLPLMVDAVVEAATKPVSGAGMPPSYLIDCYCGSGLFALSAAKHFKLCVGIEVNEKAAAEASENAKLNSIDNCQFVAASAEAIFTSPPTLTIAGFEELKVQDLDRQQTVVVLDPPRKGCSPEFLQQLYEYSPQRIVYMSCGPATQARDAKGIVEVGGYDIVSIQPFDLFPQTKHIESLVVFEKRTPQFKIHL</sequence>
<feature type="compositionally biased region" description="Low complexity" evidence="6">
    <location>
        <begin position="129"/>
        <end position="140"/>
    </location>
</feature>
<dbReference type="AlphaFoldDB" id="A0A9K3LN60"/>
<feature type="binding site" evidence="4">
    <location>
        <position position="394"/>
    </location>
    <ligand>
        <name>S-adenosyl-L-methionine</name>
        <dbReference type="ChEBI" id="CHEBI:59789"/>
    </ligand>
</feature>
<reference evidence="7" key="1">
    <citation type="journal article" date="2021" name="Sci. Rep.">
        <title>Diploid genomic architecture of Nitzschia inconspicua, an elite biomass production diatom.</title>
        <authorList>
            <person name="Oliver A."/>
            <person name="Podell S."/>
            <person name="Pinowska A."/>
            <person name="Traller J.C."/>
            <person name="Smith S.R."/>
            <person name="McClure R."/>
            <person name="Beliaev A."/>
            <person name="Bohutskyi P."/>
            <person name="Hill E.A."/>
            <person name="Rabines A."/>
            <person name="Zheng H."/>
            <person name="Allen L.Z."/>
            <person name="Kuo A."/>
            <person name="Grigoriev I.V."/>
            <person name="Allen A.E."/>
            <person name="Hazlebeck D."/>
            <person name="Allen E.E."/>
        </authorList>
    </citation>
    <scope>NUCLEOTIDE SEQUENCE</scope>
    <source>
        <strain evidence="7">Hildebrandi</strain>
    </source>
</reference>
<proteinExistence type="inferred from homology"/>
<dbReference type="PROSITE" id="PS51622">
    <property type="entry name" value="SAM_MT_RNA_M5U_2"/>
    <property type="match status" value="1"/>
</dbReference>
<keyword evidence="2 4" id="KW-0808">Transferase</keyword>
<keyword evidence="1 4" id="KW-0489">Methyltransferase</keyword>
<dbReference type="InterPro" id="IPR010280">
    <property type="entry name" value="U5_MeTrfase_fam"/>
</dbReference>
<evidence type="ECO:0000256" key="3">
    <source>
        <dbReference type="ARBA" id="ARBA00022691"/>
    </source>
</evidence>
<evidence type="ECO:0000313" key="8">
    <source>
        <dbReference type="Proteomes" id="UP000693970"/>
    </source>
</evidence>
<comment type="caution">
    <text evidence="7">The sequence shown here is derived from an EMBL/GenBank/DDBJ whole genome shotgun (WGS) entry which is preliminary data.</text>
</comment>
<evidence type="ECO:0000256" key="4">
    <source>
        <dbReference type="PROSITE-ProRule" id="PRU01024"/>
    </source>
</evidence>
<comment type="similarity">
    <text evidence="4">Belongs to the class I-like SAM-binding methyltransferase superfamily. RNA M5U methyltransferase family.</text>
</comment>
<feature type="compositionally biased region" description="Basic residues" evidence="6">
    <location>
        <begin position="332"/>
        <end position="341"/>
    </location>
</feature>
<gene>
    <name evidence="7" type="ORF">IV203_026857</name>
</gene>
<evidence type="ECO:0000256" key="2">
    <source>
        <dbReference type="ARBA" id="ARBA00022679"/>
    </source>
</evidence>
<feature type="region of interest" description="Disordered" evidence="6">
    <location>
        <begin position="313"/>
        <end position="346"/>
    </location>
</feature>
<name>A0A9K3LN60_9STRA</name>
<evidence type="ECO:0000313" key="7">
    <source>
        <dbReference type="EMBL" id="KAG7363496.1"/>
    </source>
</evidence>
<dbReference type="Proteomes" id="UP000693970">
    <property type="component" value="Unassembled WGS sequence"/>
</dbReference>
<evidence type="ECO:0000256" key="1">
    <source>
        <dbReference type="ARBA" id="ARBA00022603"/>
    </source>
</evidence>
<feature type="active site" description="Nucleophile" evidence="4">
    <location>
        <position position="538"/>
    </location>
</feature>
<dbReference type="EMBL" id="JAGRRH010000010">
    <property type="protein sequence ID" value="KAG7363496.1"/>
    <property type="molecule type" value="Genomic_DNA"/>
</dbReference>
<organism evidence="7 8">
    <name type="scientific">Nitzschia inconspicua</name>
    <dbReference type="NCBI Taxonomy" id="303405"/>
    <lineage>
        <taxon>Eukaryota</taxon>
        <taxon>Sar</taxon>
        <taxon>Stramenopiles</taxon>
        <taxon>Ochrophyta</taxon>
        <taxon>Bacillariophyta</taxon>
        <taxon>Bacillariophyceae</taxon>
        <taxon>Bacillariophycidae</taxon>
        <taxon>Bacillariales</taxon>
        <taxon>Bacillariaceae</taxon>
        <taxon>Nitzschia</taxon>
    </lineage>
</organism>
<keyword evidence="8" id="KW-1185">Reference proteome</keyword>
<dbReference type="PROSITE" id="PS01231">
    <property type="entry name" value="TRMA_2"/>
    <property type="match status" value="1"/>
</dbReference>
<feature type="compositionally biased region" description="Low complexity" evidence="6">
    <location>
        <begin position="313"/>
        <end position="326"/>
    </location>
</feature>
<dbReference type="GO" id="GO:0009451">
    <property type="term" value="P:RNA modification"/>
    <property type="evidence" value="ECO:0007669"/>
    <property type="project" value="UniProtKB-ARBA"/>
</dbReference>
<dbReference type="PANTHER" id="PTHR11061:SF30">
    <property type="entry name" value="TRNA (URACIL(54)-C(5))-METHYLTRANSFERASE"/>
    <property type="match status" value="1"/>
</dbReference>
<accession>A0A9K3LN60</accession>
<feature type="region of interest" description="Disordered" evidence="6">
    <location>
        <begin position="107"/>
        <end position="140"/>
    </location>
</feature>
<feature type="active site" evidence="5">
    <location>
        <position position="538"/>
    </location>
</feature>
<dbReference type="PANTHER" id="PTHR11061">
    <property type="entry name" value="RNA M5U METHYLTRANSFERASE"/>
    <property type="match status" value="1"/>
</dbReference>
<evidence type="ECO:0000256" key="5">
    <source>
        <dbReference type="PROSITE-ProRule" id="PRU10015"/>
    </source>
</evidence>
<dbReference type="GO" id="GO:0032259">
    <property type="term" value="P:methylation"/>
    <property type="evidence" value="ECO:0007669"/>
    <property type="project" value="UniProtKB-KW"/>
</dbReference>
<dbReference type="GO" id="GO:0008033">
    <property type="term" value="P:tRNA processing"/>
    <property type="evidence" value="ECO:0007669"/>
    <property type="project" value="InterPro"/>
</dbReference>
<dbReference type="OrthoDB" id="10250660at2759"/>
<dbReference type="PROSITE" id="PS01230">
    <property type="entry name" value="TRMA_1"/>
    <property type="match status" value="1"/>
</dbReference>